<protein>
    <submittedName>
        <fullName evidence="1">Uncharacterized protein</fullName>
    </submittedName>
</protein>
<organism evidence="1 2">
    <name type="scientific">candidate division KSB3 bacterium</name>
    <dbReference type="NCBI Taxonomy" id="2044937"/>
    <lineage>
        <taxon>Bacteria</taxon>
        <taxon>candidate division KSB3</taxon>
    </lineage>
</organism>
<accession>A0A2G6E2N1</accession>
<dbReference type="EMBL" id="PDPS01000039">
    <property type="protein sequence ID" value="PID56011.1"/>
    <property type="molecule type" value="Genomic_DNA"/>
</dbReference>
<gene>
    <name evidence="1" type="ORF">CSB45_12980</name>
</gene>
<name>A0A2G6E2N1_9BACT</name>
<reference evidence="1 2" key="1">
    <citation type="submission" date="2017-10" db="EMBL/GenBank/DDBJ databases">
        <title>Novel microbial diversity and functional potential in the marine mammal oral microbiome.</title>
        <authorList>
            <person name="Dudek N.K."/>
            <person name="Sun C.L."/>
            <person name="Burstein D."/>
            <person name="Kantor R.S."/>
            <person name="Aliaga Goltsman D.S."/>
            <person name="Bik E.M."/>
            <person name="Thomas B.C."/>
            <person name="Banfield J.F."/>
            <person name="Relman D.A."/>
        </authorList>
    </citation>
    <scope>NUCLEOTIDE SEQUENCE [LARGE SCALE GENOMIC DNA]</scope>
    <source>
        <strain evidence="1">DOLZORAL124_49_17</strain>
    </source>
</reference>
<proteinExistence type="predicted"/>
<evidence type="ECO:0000313" key="1">
    <source>
        <dbReference type="EMBL" id="PID56011.1"/>
    </source>
</evidence>
<dbReference type="AlphaFoldDB" id="A0A2G6E2N1"/>
<dbReference type="Proteomes" id="UP000229740">
    <property type="component" value="Unassembled WGS sequence"/>
</dbReference>
<evidence type="ECO:0000313" key="2">
    <source>
        <dbReference type="Proteomes" id="UP000229740"/>
    </source>
</evidence>
<comment type="caution">
    <text evidence="1">The sequence shown here is derived from an EMBL/GenBank/DDBJ whole genome shotgun (WGS) entry which is preliminary data.</text>
</comment>
<sequence>MKLFGAVLRSCPCFGRGSHAAGRPCISSFLQDFHQIVQADALAACQGNLKKNFAGLAPGPLKSLK</sequence>